<dbReference type="PANTHER" id="PTHR42930">
    <property type="entry name" value="PHOSPHATE-SPECIFIC TRANSPORT SYSTEM ACCESSORY PROTEIN PHOU"/>
    <property type="match status" value="1"/>
</dbReference>
<evidence type="ECO:0000256" key="5">
    <source>
        <dbReference type="ARBA" id="ARBA00022490"/>
    </source>
</evidence>
<reference evidence="9" key="2">
    <citation type="submission" date="2021-04" db="EMBL/GenBank/DDBJ databases">
        <authorList>
            <person name="Gilroy R."/>
        </authorList>
    </citation>
    <scope>NUCLEOTIDE SEQUENCE</scope>
    <source>
        <strain evidence="9">ChiSxjej6B18-287</strain>
    </source>
</reference>
<dbReference type="EMBL" id="DWWV01000028">
    <property type="protein sequence ID" value="HJC09619.1"/>
    <property type="molecule type" value="Genomic_DNA"/>
</dbReference>
<sequence length="218" mass="24946">MRPRFDQQLEELNLELIKMGSLCERGIRKAVDLLMEENTNASIKDVDIIEEEINQKERDIETLCMRLLLQQQPVATDLRNISSALKMISDMERIGDQAQDIANMAEFVKVQEIAHKIHIGEMAEAAIKMVTGSIDSFVKRDLEAAKEVVKSDDIVDNLFLKVKGELPELMQKDAKNAEYYIDLIMIAKYLERIGDHAENIAQWVEYSITGVHEALRQE</sequence>
<evidence type="ECO:0000256" key="1">
    <source>
        <dbReference type="ARBA" id="ARBA00004496"/>
    </source>
</evidence>
<evidence type="ECO:0000256" key="4">
    <source>
        <dbReference type="ARBA" id="ARBA00022448"/>
    </source>
</evidence>
<name>A0A9D2N3R9_9FIRM</name>
<comment type="caution">
    <text evidence="9">The sequence shown here is derived from an EMBL/GenBank/DDBJ whole genome shotgun (WGS) entry which is preliminary data.</text>
</comment>
<evidence type="ECO:0000259" key="8">
    <source>
        <dbReference type="Pfam" id="PF01895"/>
    </source>
</evidence>
<dbReference type="PANTHER" id="PTHR42930:SF3">
    <property type="entry name" value="PHOSPHATE-SPECIFIC TRANSPORT SYSTEM ACCESSORY PROTEIN PHOU"/>
    <property type="match status" value="1"/>
</dbReference>
<organism evidence="9 10">
    <name type="scientific">Candidatus Blautia merdigallinarum</name>
    <dbReference type="NCBI Taxonomy" id="2838495"/>
    <lineage>
        <taxon>Bacteria</taxon>
        <taxon>Bacillati</taxon>
        <taxon>Bacillota</taxon>
        <taxon>Clostridia</taxon>
        <taxon>Lachnospirales</taxon>
        <taxon>Lachnospiraceae</taxon>
        <taxon>Blautia</taxon>
    </lineage>
</organism>
<accession>A0A9D2N3R9</accession>
<dbReference type="GO" id="GO:0005737">
    <property type="term" value="C:cytoplasm"/>
    <property type="evidence" value="ECO:0007669"/>
    <property type="project" value="UniProtKB-SubCell"/>
</dbReference>
<feature type="domain" description="PhoU" evidence="8">
    <location>
        <begin position="17"/>
        <end position="103"/>
    </location>
</feature>
<comment type="function">
    <text evidence="7">Plays a role in the regulation of phosphate uptake.</text>
</comment>
<dbReference type="Proteomes" id="UP000823893">
    <property type="component" value="Unassembled WGS sequence"/>
</dbReference>
<comment type="subunit">
    <text evidence="3 7">Homodimer.</text>
</comment>
<dbReference type="GO" id="GO:0045936">
    <property type="term" value="P:negative regulation of phosphate metabolic process"/>
    <property type="evidence" value="ECO:0007669"/>
    <property type="project" value="InterPro"/>
</dbReference>
<dbReference type="Pfam" id="PF01895">
    <property type="entry name" value="PhoU"/>
    <property type="match status" value="2"/>
</dbReference>
<dbReference type="FunFam" id="1.20.58.220:FF:000004">
    <property type="entry name" value="Phosphate-specific transport system accessory protein PhoU"/>
    <property type="match status" value="1"/>
</dbReference>
<reference evidence="9" key="1">
    <citation type="journal article" date="2021" name="PeerJ">
        <title>Extensive microbial diversity within the chicken gut microbiome revealed by metagenomics and culture.</title>
        <authorList>
            <person name="Gilroy R."/>
            <person name="Ravi A."/>
            <person name="Getino M."/>
            <person name="Pursley I."/>
            <person name="Horton D.L."/>
            <person name="Alikhan N.F."/>
            <person name="Baker D."/>
            <person name="Gharbi K."/>
            <person name="Hall N."/>
            <person name="Watson M."/>
            <person name="Adriaenssens E.M."/>
            <person name="Foster-Nyarko E."/>
            <person name="Jarju S."/>
            <person name="Secka A."/>
            <person name="Antonio M."/>
            <person name="Oren A."/>
            <person name="Chaudhuri R.R."/>
            <person name="La Ragione R."/>
            <person name="Hildebrand F."/>
            <person name="Pallen M.J."/>
        </authorList>
    </citation>
    <scope>NUCLEOTIDE SEQUENCE</scope>
    <source>
        <strain evidence="9">ChiSxjej6B18-287</strain>
    </source>
</reference>
<evidence type="ECO:0000256" key="3">
    <source>
        <dbReference type="ARBA" id="ARBA00011738"/>
    </source>
</evidence>
<dbReference type="InterPro" id="IPR038078">
    <property type="entry name" value="PhoU-like_sf"/>
</dbReference>
<dbReference type="Gene3D" id="1.20.58.220">
    <property type="entry name" value="Phosphate transport system protein phou homolog 2, domain 2"/>
    <property type="match status" value="1"/>
</dbReference>
<evidence type="ECO:0000313" key="10">
    <source>
        <dbReference type="Proteomes" id="UP000823893"/>
    </source>
</evidence>
<dbReference type="AlphaFoldDB" id="A0A9D2N3R9"/>
<dbReference type="PIRSF" id="PIRSF003107">
    <property type="entry name" value="PhoU"/>
    <property type="match status" value="1"/>
</dbReference>
<keyword evidence="5 7" id="KW-0963">Cytoplasm</keyword>
<keyword evidence="4 7" id="KW-0813">Transport</keyword>
<dbReference type="InterPro" id="IPR028366">
    <property type="entry name" value="PhoU"/>
</dbReference>
<protein>
    <recommendedName>
        <fullName evidence="7">Phosphate-specific transport system accessory protein PhoU</fullName>
    </recommendedName>
</protein>
<dbReference type="NCBIfam" id="TIGR02135">
    <property type="entry name" value="phoU_full"/>
    <property type="match status" value="1"/>
</dbReference>
<gene>
    <name evidence="9" type="primary">phoU</name>
    <name evidence="9" type="ORF">H9935_02250</name>
</gene>
<dbReference type="GO" id="GO:0030643">
    <property type="term" value="P:intracellular phosphate ion homeostasis"/>
    <property type="evidence" value="ECO:0007669"/>
    <property type="project" value="InterPro"/>
</dbReference>
<evidence type="ECO:0000256" key="6">
    <source>
        <dbReference type="ARBA" id="ARBA00022592"/>
    </source>
</evidence>
<feature type="domain" description="PhoU" evidence="8">
    <location>
        <begin position="120"/>
        <end position="204"/>
    </location>
</feature>
<comment type="similarity">
    <text evidence="2 7">Belongs to the PhoU family.</text>
</comment>
<comment type="subcellular location">
    <subcellularLocation>
        <location evidence="1 7">Cytoplasm</location>
    </subcellularLocation>
</comment>
<keyword evidence="6 7" id="KW-0592">Phosphate transport</keyword>
<dbReference type="GO" id="GO:0006817">
    <property type="term" value="P:phosphate ion transport"/>
    <property type="evidence" value="ECO:0007669"/>
    <property type="project" value="UniProtKB-KW"/>
</dbReference>
<dbReference type="SUPFAM" id="SSF109755">
    <property type="entry name" value="PhoU-like"/>
    <property type="match status" value="1"/>
</dbReference>
<proteinExistence type="inferred from homology"/>
<evidence type="ECO:0000256" key="2">
    <source>
        <dbReference type="ARBA" id="ARBA00008107"/>
    </source>
</evidence>
<evidence type="ECO:0000313" key="9">
    <source>
        <dbReference type="EMBL" id="HJC09619.1"/>
    </source>
</evidence>
<evidence type="ECO:0000256" key="7">
    <source>
        <dbReference type="PIRNR" id="PIRNR003107"/>
    </source>
</evidence>
<dbReference type="InterPro" id="IPR026022">
    <property type="entry name" value="PhoU_dom"/>
</dbReference>